<dbReference type="EMBL" id="AP014633">
    <property type="protein sequence ID" value="BAP56465.1"/>
    <property type="molecule type" value="Genomic_DNA"/>
</dbReference>
<evidence type="ECO:0000256" key="10">
    <source>
        <dbReference type="ARBA" id="ARBA00022840"/>
    </source>
</evidence>
<dbReference type="GO" id="GO:0009190">
    <property type="term" value="P:cyclic nucleotide biosynthetic process"/>
    <property type="evidence" value="ECO:0007669"/>
    <property type="project" value="InterPro"/>
</dbReference>
<dbReference type="SUPFAM" id="SSF55073">
    <property type="entry name" value="Nucleotide cyclase"/>
    <property type="match status" value="1"/>
</dbReference>
<dbReference type="CDD" id="cd00082">
    <property type="entry name" value="HisKA"/>
    <property type="match status" value="1"/>
</dbReference>
<dbReference type="Gene3D" id="1.10.287.130">
    <property type="match status" value="1"/>
</dbReference>
<dbReference type="Pfam" id="PF00512">
    <property type="entry name" value="HisKA"/>
    <property type="match status" value="1"/>
</dbReference>
<feature type="modified residue" description="4-aspartylphosphate" evidence="17">
    <location>
        <position position="694"/>
    </location>
</feature>
<feature type="domain" description="HPt" evidence="22">
    <location>
        <begin position="969"/>
        <end position="1062"/>
    </location>
</feature>
<comment type="subcellular location">
    <subcellularLocation>
        <location evidence="2">Cell membrane</location>
        <topology evidence="2">Multi-pass membrane protein</topology>
    </subcellularLocation>
</comment>
<dbReference type="EC" id="2.7.13.3" evidence="3"/>
<dbReference type="KEGG" id="tig:THII_2168"/>
<protein>
    <recommendedName>
        <fullName evidence="15">Sensory/regulatory protein RpfC</fullName>
        <ecNumber evidence="3">2.7.13.3</ecNumber>
    </recommendedName>
</protein>
<proteinExistence type="predicted"/>
<evidence type="ECO:0000259" key="21">
    <source>
        <dbReference type="PROSITE" id="PS50125"/>
    </source>
</evidence>
<dbReference type="Pfam" id="PF00072">
    <property type="entry name" value="Response_reg"/>
    <property type="match status" value="3"/>
</dbReference>
<dbReference type="CDD" id="cd16922">
    <property type="entry name" value="HATPase_EvgS-ArcB-TorS-like"/>
    <property type="match status" value="1"/>
</dbReference>
<dbReference type="Pfam" id="PF00211">
    <property type="entry name" value="Guanylate_cyc"/>
    <property type="match status" value="1"/>
</dbReference>
<dbReference type="Pfam" id="PF01627">
    <property type="entry name" value="Hpt"/>
    <property type="match status" value="3"/>
</dbReference>
<evidence type="ECO:0000256" key="14">
    <source>
        <dbReference type="ARBA" id="ARBA00064003"/>
    </source>
</evidence>
<evidence type="ECO:0000256" key="3">
    <source>
        <dbReference type="ARBA" id="ARBA00012438"/>
    </source>
</evidence>
<keyword evidence="12" id="KW-0902">Two-component regulatory system</keyword>
<dbReference type="InterPro" id="IPR036890">
    <property type="entry name" value="HATPase_C_sf"/>
</dbReference>
<comment type="catalytic activity">
    <reaction evidence="1">
        <text>ATP + protein L-histidine = ADP + protein N-phospho-L-histidine.</text>
        <dbReference type="EC" id="2.7.13.3"/>
    </reaction>
</comment>
<dbReference type="SUPFAM" id="SSF47226">
    <property type="entry name" value="Histidine-containing phosphotransfer domain, HPT domain"/>
    <property type="match status" value="3"/>
</dbReference>
<dbReference type="GO" id="GO:0005886">
    <property type="term" value="C:plasma membrane"/>
    <property type="evidence" value="ECO:0007669"/>
    <property type="project" value="UniProtKB-SubCell"/>
</dbReference>
<feature type="domain" description="Guanylate cyclase" evidence="21">
    <location>
        <begin position="1433"/>
        <end position="1565"/>
    </location>
</feature>
<dbReference type="Gene3D" id="1.20.120.160">
    <property type="entry name" value="HPT domain"/>
    <property type="match status" value="3"/>
</dbReference>
<dbReference type="PROSITE" id="PS50894">
    <property type="entry name" value="HPT"/>
    <property type="match status" value="3"/>
</dbReference>
<dbReference type="Gene3D" id="3.30.70.1230">
    <property type="entry name" value="Nucleotide cyclase"/>
    <property type="match status" value="1"/>
</dbReference>
<evidence type="ECO:0000256" key="5">
    <source>
        <dbReference type="ARBA" id="ARBA00022553"/>
    </source>
</evidence>
<sequence length="1615" mass="180240">MTYGTQLQQKIIVDSQSRLVKLMAIQSQNALLNLDLKAAQQLLATLSSQPNITVALLYNALGEIAAQYQRPDISHFSPPTPHSVSFHYQRTDQHMEWFEEIMVRDQKIGTIYIQSDLTIMTPIVKDYGKKIILILSVCLAVAGLFAYLFQRLISQPLFHWLTIINEAILKKNNSLDIANKPRADELNWLTTALTKIADYIQTCQEKLTHYQQQVQQQVQLRTAELAKNNSAWEKMVKELHEAMTAVDIANRTKSEFLANMSHEIRTPMNAIIGMTGLLLETDLNLEQRDFVETVRTSGDALLALINDILDFSKIDAGRLELEIHPFDLCECIENSLDLVAAVAAEKDLELAYFLDKQAPIRLSGDMSRLRQILVNLLSNAVKFTETGEVIVLVSGQRLEDQRIEVYFAVKDTGIGIPSDRLERLFLPFSQVDTSTTRQYGGTGLGLAISKHLCELMGGRLWVESEVGSGSTFHFTVVMNNVSEEELQGGRTDSHLSGKRVLIVDDNATNRRILNLQLQAWGMQPLEAQSAAEALELLHHQQRVHHRFNLAILDMQMPIMDGAHLAKEIRQWYPAERLPLVMLSSLSRQQIDLEPGLFFACLTKPVKSHQLFNCLLDLFAKRENKLFLNPPPLVATQRLSYQHPLQILLVEDNLTNQKVALLILNRMGYSADIAANGLEAVQAVIRQPYEVILMDVSMPEMDGIEATRYIRQLDPQTLKCRPYIIAMTAHAMRGYRDKCLEAGMDDYVPKPVRHEELELALTRCPYYNNTSATTPTSPPEKLTFPIDSIIQPPNSDNSSLSVTTPANHTTSLVELQQQIQSALRELVGEEESELTHELIQTYLDSGVVLTTELRTALAEPNLNQLVKAAHSLKSSSASLGAAVLAELCRQLEQQGRTQKLTQLDIMVQQILAEYEQVSQALNLIITQLKQLPSPLPTTTITTPDSSRVKSISPLETEIKNTLLALIGATDLEIMTELIQIYSSDSVKLLEQLREAVVNDDPNQLAQAAHTLKSSSGNLGAHQLAHLCQLLENQGKQNNLLNSTAILAQIEVEYDQVKQVLQTLAGIQSNEPLPLGSDNDNKIALLVQDINHTLTTLVGEDEPELINELIQTYREDSQVLMESIRQAITQNDAIALAKAAHPLKSSSGNLGANQFAQLALALEKCGKSAKMIDTAAWLAQLEMEYSQVSLALTQLGQPSNNETIIKPVMVHGDKSIAMPTPVPNNTQLSALVTTPSYPPDDEEINHADYSTPPITISLPDANQIKILVVDDQPYDSLLISAYLREEGYQVLLAHSGEEAFQLVISQTPNIVLSDVMMPGMNGFEVCQRIKEREASMLTPVVLITSLDGQEDRIKGIHAGADEFLSKPINREELMARVRSLLRYQQVRLQLEQAKKEQLKNMFKRYISPKWVDEILEHPEKAELTLVNQHDRQEAVILFADLRGFTAMSELLQPKAVVTLLNEFFTMLTEVGYRYDGTIFNMAGDCLLIGFGVPFYLDDAVPRALKAAIEMQREFVDLYAAWQRSYGVQVGLGIGINKGELIVGNVGSPTYMNYTVIGDTVNVASRLVDLAKEGEIILSQSVLQAIHQLDMVLPLEKLSPVTLKGKSQPQQVYKLSYH</sequence>
<dbReference type="STRING" id="40754.THII_2168"/>
<dbReference type="PANTHER" id="PTHR45339:SF1">
    <property type="entry name" value="HYBRID SIGNAL TRANSDUCTION HISTIDINE KINASE J"/>
    <property type="match status" value="1"/>
</dbReference>
<feature type="transmembrane region" description="Helical" evidence="18">
    <location>
        <begin position="131"/>
        <end position="149"/>
    </location>
</feature>
<evidence type="ECO:0000256" key="11">
    <source>
        <dbReference type="ARBA" id="ARBA00022989"/>
    </source>
</evidence>
<name>A0A090AMH9_9GAMM</name>
<keyword evidence="8" id="KW-0547">Nucleotide-binding</keyword>
<keyword evidence="5 17" id="KW-0597">Phosphoprotein</keyword>
<dbReference type="SMART" id="SM00073">
    <property type="entry name" value="HPT"/>
    <property type="match status" value="3"/>
</dbReference>
<dbReference type="InterPro" id="IPR003594">
    <property type="entry name" value="HATPase_dom"/>
</dbReference>
<dbReference type="SMART" id="SM00044">
    <property type="entry name" value="CYCc"/>
    <property type="match status" value="1"/>
</dbReference>
<evidence type="ECO:0000256" key="7">
    <source>
        <dbReference type="ARBA" id="ARBA00022692"/>
    </source>
</evidence>
<dbReference type="SMART" id="SM00388">
    <property type="entry name" value="HisKA"/>
    <property type="match status" value="1"/>
</dbReference>
<organism evidence="23 24">
    <name type="scientific">Thioploca ingrica</name>
    <dbReference type="NCBI Taxonomy" id="40754"/>
    <lineage>
        <taxon>Bacteria</taxon>
        <taxon>Pseudomonadati</taxon>
        <taxon>Pseudomonadota</taxon>
        <taxon>Gammaproteobacteria</taxon>
        <taxon>Thiotrichales</taxon>
        <taxon>Thiotrichaceae</taxon>
        <taxon>Thioploca</taxon>
    </lineage>
</organism>
<evidence type="ECO:0000259" key="20">
    <source>
        <dbReference type="PROSITE" id="PS50110"/>
    </source>
</evidence>
<dbReference type="InterPro" id="IPR004358">
    <property type="entry name" value="Sig_transdc_His_kin-like_C"/>
</dbReference>
<dbReference type="InterPro" id="IPR008207">
    <property type="entry name" value="Sig_transdc_His_kin_Hpt_dom"/>
</dbReference>
<dbReference type="GO" id="GO:0004016">
    <property type="term" value="F:adenylate cyclase activity"/>
    <property type="evidence" value="ECO:0007669"/>
    <property type="project" value="UniProtKB-ARBA"/>
</dbReference>
<evidence type="ECO:0000256" key="15">
    <source>
        <dbReference type="ARBA" id="ARBA00068150"/>
    </source>
</evidence>
<keyword evidence="6" id="KW-0808">Transferase</keyword>
<dbReference type="HOGENOM" id="CLU_003289_0_0_6"/>
<dbReference type="SMART" id="SM00387">
    <property type="entry name" value="HATPase_c"/>
    <property type="match status" value="1"/>
</dbReference>
<evidence type="ECO:0000313" key="24">
    <source>
        <dbReference type="Proteomes" id="UP000031623"/>
    </source>
</evidence>
<evidence type="ECO:0000256" key="1">
    <source>
        <dbReference type="ARBA" id="ARBA00000085"/>
    </source>
</evidence>
<dbReference type="CDD" id="cd17538">
    <property type="entry name" value="REC_D1_PleD-like"/>
    <property type="match status" value="1"/>
</dbReference>
<dbReference type="Pfam" id="PF02518">
    <property type="entry name" value="HATPase_c"/>
    <property type="match status" value="1"/>
</dbReference>
<dbReference type="InterPro" id="IPR005467">
    <property type="entry name" value="His_kinase_dom"/>
</dbReference>
<evidence type="ECO:0000256" key="9">
    <source>
        <dbReference type="ARBA" id="ARBA00022777"/>
    </source>
</evidence>
<feature type="modified residue" description="4-aspartylphosphate" evidence="17">
    <location>
        <position position="553"/>
    </location>
</feature>
<feature type="domain" description="Response regulatory" evidence="20">
    <location>
        <begin position="499"/>
        <end position="618"/>
    </location>
</feature>
<evidence type="ECO:0000259" key="22">
    <source>
        <dbReference type="PROSITE" id="PS50894"/>
    </source>
</evidence>
<dbReference type="SUPFAM" id="SSF52172">
    <property type="entry name" value="CheY-like"/>
    <property type="match status" value="3"/>
</dbReference>
<keyword evidence="7 18" id="KW-0812">Transmembrane</keyword>
<dbReference type="FunFam" id="1.10.287.130:FF:000002">
    <property type="entry name" value="Two-component osmosensing histidine kinase"/>
    <property type="match status" value="1"/>
</dbReference>
<evidence type="ECO:0000256" key="16">
    <source>
        <dbReference type="PROSITE-ProRule" id="PRU00110"/>
    </source>
</evidence>
<dbReference type="CDD" id="cd07302">
    <property type="entry name" value="CHD"/>
    <property type="match status" value="1"/>
</dbReference>
<evidence type="ECO:0000256" key="13">
    <source>
        <dbReference type="ARBA" id="ARBA00023136"/>
    </source>
</evidence>
<evidence type="ECO:0000256" key="2">
    <source>
        <dbReference type="ARBA" id="ARBA00004651"/>
    </source>
</evidence>
<dbReference type="InterPro" id="IPR036097">
    <property type="entry name" value="HisK_dim/P_sf"/>
</dbReference>
<dbReference type="CDD" id="cd00088">
    <property type="entry name" value="HPT"/>
    <property type="match status" value="2"/>
</dbReference>
<gene>
    <name evidence="23" type="ORF">THII_2168</name>
</gene>
<comment type="subunit">
    <text evidence="14">At low DSF concentrations, interacts with RpfF.</text>
</comment>
<dbReference type="Gene3D" id="3.40.50.2300">
    <property type="match status" value="3"/>
</dbReference>
<evidence type="ECO:0000256" key="8">
    <source>
        <dbReference type="ARBA" id="ARBA00022741"/>
    </source>
</evidence>
<evidence type="ECO:0000259" key="19">
    <source>
        <dbReference type="PROSITE" id="PS50109"/>
    </source>
</evidence>
<keyword evidence="4" id="KW-1003">Cell membrane</keyword>
<feature type="domain" description="HPt" evidence="22">
    <location>
        <begin position="830"/>
        <end position="923"/>
    </location>
</feature>
<evidence type="ECO:0000256" key="6">
    <source>
        <dbReference type="ARBA" id="ARBA00022679"/>
    </source>
</evidence>
<keyword evidence="10" id="KW-0067">ATP-binding</keyword>
<dbReference type="PROSITE" id="PS50110">
    <property type="entry name" value="RESPONSE_REGULATORY"/>
    <property type="match status" value="3"/>
</dbReference>
<dbReference type="InterPro" id="IPR003661">
    <property type="entry name" value="HisK_dim/P_dom"/>
</dbReference>
<dbReference type="GO" id="GO:0000155">
    <property type="term" value="F:phosphorelay sensor kinase activity"/>
    <property type="evidence" value="ECO:0007669"/>
    <property type="project" value="InterPro"/>
</dbReference>
<feature type="domain" description="HPt" evidence="22">
    <location>
        <begin position="1100"/>
        <end position="1196"/>
    </location>
</feature>
<dbReference type="CDD" id="cd17546">
    <property type="entry name" value="REC_hyHK_CKI1_RcsC-like"/>
    <property type="match status" value="2"/>
</dbReference>
<evidence type="ECO:0000256" key="4">
    <source>
        <dbReference type="ARBA" id="ARBA00022475"/>
    </source>
</evidence>
<dbReference type="PRINTS" id="PR00344">
    <property type="entry name" value="BCTRLSENSOR"/>
</dbReference>
<dbReference type="InterPro" id="IPR029787">
    <property type="entry name" value="Nucleotide_cyclase"/>
</dbReference>
<feature type="domain" description="Histidine kinase" evidence="19">
    <location>
        <begin position="259"/>
        <end position="480"/>
    </location>
</feature>
<dbReference type="GO" id="GO:0005524">
    <property type="term" value="F:ATP binding"/>
    <property type="evidence" value="ECO:0007669"/>
    <property type="project" value="UniProtKB-KW"/>
</dbReference>
<keyword evidence="11 18" id="KW-1133">Transmembrane helix</keyword>
<keyword evidence="13 18" id="KW-0472">Membrane</keyword>
<dbReference type="PANTHER" id="PTHR45339">
    <property type="entry name" value="HYBRID SIGNAL TRANSDUCTION HISTIDINE KINASE J"/>
    <property type="match status" value="1"/>
</dbReference>
<feature type="modified residue" description="4-aspartylphosphate" evidence="17">
    <location>
        <position position="1312"/>
    </location>
</feature>
<evidence type="ECO:0000256" key="12">
    <source>
        <dbReference type="ARBA" id="ARBA00023012"/>
    </source>
</evidence>
<dbReference type="InterPro" id="IPR001789">
    <property type="entry name" value="Sig_transdc_resp-reg_receiver"/>
</dbReference>
<feature type="domain" description="Response regulatory" evidence="20">
    <location>
        <begin position="1263"/>
        <end position="1379"/>
    </location>
</feature>
<dbReference type="SMART" id="SM00448">
    <property type="entry name" value="REC"/>
    <property type="match status" value="3"/>
</dbReference>
<dbReference type="Proteomes" id="UP000031623">
    <property type="component" value="Chromosome"/>
</dbReference>
<dbReference type="InterPro" id="IPR036641">
    <property type="entry name" value="HPT_dom_sf"/>
</dbReference>
<dbReference type="InterPro" id="IPR011006">
    <property type="entry name" value="CheY-like_superfamily"/>
</dbReference>
<dbReference type="SUPFAM" id="SSF55874">
    <property type="entry name" value="ATPase domain of HSP90 chaperone/DNA topoisomerase II/histidine kinase"/>
    <property type="match status" value="1"/>
</dbReference>
<keyword evidence="9 23" id="KW-0418">Kinase</keyword>
<feature type="modified residue" description="Phosphohistidine" evidence="16">
    <location>
        <position position="1008"/>
    </location>
</feature>
<keyword evidence="24" id="KW-1185">Reference proteome</keyword>
<feature type="modified residue" description="Phosphohistidine" evidence="16">
    <location>
        <position position="869"/>
    </location>
</feature>
<dbReference type="FunFam" id="3.30.565.10:FF:000010">
    <property type="entry name" value="Sensor histidine kinase RcsC"/>
    <property type="match status" value="1"/>
</dbReference>
<dbReference type="Gene3D" id="3.30.565.10">
    <property type="entry name" value="Histidine kinase-like ATPase, C-terminal domain"/>
    <property type="match status" value="1"/>
</dbReference>
<dbReference type="SUPFAM" id="SSF47384">
    <property type="entry name" value="Homodimeric domain of signal transducing histidine kinase"/>
    <property type="match status" value="1"/>
</dbReference>
<evidence type="ECO:0000313" key="23">
    <source>
        <dbReference type="EMBL" id="BAP56465.1"/>
    </source>
</evidence>
<dbReference type="PROSITE" id="PS50125">
    <property type="entry name" value="GUANYLATE_CYCLASE_2"/>
    <property type="match status" value="1"/>
</dbReference>
<evidence type="ECO:0000256" key="17">
    <source>
        <dbReference type="PROSITE-ProRule" id="PRU00169"/>
    </source>
</evidence>
<dbReference type="InterPro" id="IPR033417">
    <property type="entry name" value="CHASE8"/>
</dbReference>
<dbReference type="Pfam" id="PF17152">
    <property type="entry name" value="CHASE8"/>
    <property type="match status" value="1"/>
</dbReference>
<dbReference type="PROSITE" id="PS50109">
    <property type="entry name" value="HIS_KIN"/>
    <property type="match status" value="1"/>
</dbReference>
<dbReference type="InterPro" id="IPR001054">
    <property type="entry name" value="A/G_cyclase"/>
</dbReference>
<evidence type="ECO:0000256" key="18">
    <source>
        <dbReference type="SAM" id="Phobius"/>
    </source>
</evidence>
<accession>A0A090AMH9</accession>
<reference evidence="23 24" key="1">
    <citation type="journal article" date="2014" name="ISME J.">
        <title>Ecophysiology of Thioploca ingrica as revealed by the complete genome sequence supplemented with proteomic evidence.</title>
        <authorList>
            <person name="Kojima H."/>
            <person name="Ogura Y."/>
            <person name="Yamamoto N."/>
            <person name="Togashi T."/>
            <person name="Mori H."/>
            <person name="Watanabe T."/>
            <person name="Nemoto F."/>
            <person name="Kurokawa K."/>
            <person name="Hayashi T."/>
            <person name="Fukui M."/>
        </authorList>
    </citation>
    <scope>NUCLEOTIDE SEQUENCE [LARGE SCALE GENOMIC DNA]</scope>
</reference>
<feature type="domain" description="Response regulatory" evidence="20">
    <location>
        <begin position="645"/>
        <end position="764"/>
    </location>
</feature>
<feature type="modified residue" description="Phosphohistidine" evidence="16">
    <location>
        <position position="1139"/>
    </location>
</feature>